<feature type="signal peptide" evidence="1">
    <location>
        <begin position="1"/>
        <end position="26"/>
    </location>
</feature>
<evidence type="ECO:0000313" key="3">
    <source>
        <dbReference type="EMBL" id="RAP75685.1"/>
    </source>
</evidence>
<organism evidence="3 4">
    <name type="scientific">Paenibacillus montanisoli</name>
    <dbReference type="NCBI Taxonomy" id="2081970"/>
    <lineage>
        <taxon>Bacteria</taxon>
        <taxon>Bacillati</taxon>
        <taxon>Bacillota</taxon>
        <taxon>Bacilli</taxon>
        <taxon>Bacillales</taxon>
        <taxon>Paenibacillaceae</taxon>
        <taxon>Paenibacillus</taxon>
    </lineage>
</organism>
<protein>
    <recommendedName>
        <fullName evidence="2">Copper amine oxidase-like N-terminal domain-containing protein</fullName>
    </recommendedName>
</protein>
<keyword evidence="4" id="KW-1185">Reference proteome</keyword>
<proteinExistence type="predicted"/>
<sequence>MKRTSRVLGVMLFLTFGLPVTGHLHAQEQQPIKIFIDGANIAFTHQPLLLEGTTMVPFRLIFEKLGYAVQWNKAERTVLAKRYGTDIALRLDSVIGAVNEVQYWLSQPPLLTKGTTYVPLRYIAEASGAEVRWNSEQRSVHINHTDKLTKEEQIRHFLNKYFYSLSLNEYIGEAIQANSVKLGRTEIMNIDVSPEGNTAEAIFQVELTAAKGSQFSTFLIELQERLTIDEGLVWSIDPSARTLRVIHETPMSVNSEDLYMDELLMRNPPPALSELSSIEDVAAFIIRHWEYGTDRAAVEQILKDLKVPIHHHSNGMNYRIDFRAKEGYVYNSENGMRPDIESLRKGTLQGQLWLEWNSRQKLERLDLYWTRTGDNRKPKYVFTYGTSFGGSWY</sequence>
<dbReference type="OrthoDB" id="1954422at2"/>
<dbReference type="EMBL" id="QLUW01000002">
    <property type="protein sequence ID" value="RAP75685.1"/>
    <property type="molecule type" value="Genomic_DNA"/>
</dbReference>
<dbReference type="RefSeq" id="WP_112881911.1">
    <property type="nucleotide sequence ID" value="NZ_QLUW01000002.1"/>
</dbReference>
<dbReference type="InterPro" id="IPR012854">
    <property type="entry name" value="Cu_amine_oxidase-like_N"/>
</dbReference>
<keyword evidence="1" id="KW-0732">Signal</keyword>
<evidence type="ECO:0000256" key="1">
    <source>
        <dbReference type="SAM" id="SignalP"/>
    </source>
</evidence>
<dbReference type="Pfam" id="PF07833">
    <property type="entry name" value="Cu_amine_oxidN1"/>
    <property type="match status" value="1"/>
</dbReference>
<dbReference type="Proteomes" id="UP000249260">
    <property type="component" value="Unassembled WGS sequence"/>
</dbReference>
<feature type="chain" id="PRO_5016272881" description="Copper amine oxidase-like N-terminal domain-containing protein" evidence="1">
    <location>
        <begin position="27"/>
        <end position="393"/>
    </location>
</feature>
<dbReference type="AlphaFoldDB" id="A0A328U455"/>
<evidence type="ECO:0000259" key="2">
    <source>
        <dbReference type="Pfam" id="PF07833"/>
    </source>
</evidence>
<accession>A0A328U455</accession>
<name>A0A328U455_9BACL</name>
<evidence type="ECO:0000313" key="4">
    <source>
        <dbReference type="Proteomes" id="UP000249260"/>
    </source>
</evidence>
<feature type="domain" description="Copper amine oxidase-like N-terminal" evidence="2">
    <location>
        <begin position="36"/>
        <end position="142"/>
    </location>
</feature>
<dbReference type="InterPro" id="IPR036582">
    <property type="entry name" value="Mao_N_sf"/>
</dbReference>
<reference evidence="3 4" key="1">
    <citation type="submission" date="2018-06" db="EMBL/GenBank/DDBJ databases">
        <title>Paenibacillus montanisoli sp. nov., isolated from mountain area soil.</title>
        <authorList>
            <person name="Wu M."/>
        </authorList>
    </citation>
    <scope>NUCLEOTIDE SEQUENCE [LARGE SCALE GENOMIC DNA]</scope>
    <source>
        <strain evidence="3 4">RA17</strain>
    </source>
</reference>
<dbReference type="SUPFAM" id="SSF55383">
    <property type="entry name" value="Copper amine oxidase, domain N"/>
    <property type="match status" value="1"/>
</dbReference>
<comment type="caution">
    <text evidence="3">The sequence shown here is derived from an EMBL/GenBank/DDBJ whole genome shotgun (WGS) entry which is preliminary data.</text>
</comment>
<gene>
    <name evidence="3" type="ORF">DL346_09510</name>
</gene>
<dbReference type="Gene3D" id="3.30.457.10">
    <property type="entry name" value="Copper amine oxidase-like, N-terminal domain"/>
    <property type="match status" value="1"/>
</dbReference>